<evidence type="ECO:0000256" key="1">
    <source>
        <dbReference type="SAM" id="MobiDB-lite"/>
    </source>
</evidence>
<feature type="transmembrane region" description="Helical" evidence="2">
    <location>
        <begin position="98"/>
        <end position="122"/>
    </location>
</feature>
<dbReference type="KEGG" id="ndk:I601_0818"/>
<evidence type="ECO:0000256" key="2">
    <source>
        <dbReference type="SAM" id="Phobius"/>
    </source>
</evidence>
<feature type="compositionally biased region" description="Low complexity" evidence="1">
    <location>
        <begin position="307"/>
        <end position="324"/>
    </location>
</feature>
<dbReference type="RefSeq" id="WP_068106761.1">
    <property type="nucleotide sequence ID" value="NZ_CP015079.1"/>
</dbReference>
<gene>
    <name evidence="4" type="ORF">I601_0818</name>
</gene>
<feature type="compositionally biased region" description="Gly residues" evidence="1">
    <location>
        <begin position="337"/>
        <end position="350"/>
    </location>
</feature>
<keyword evidence="2" id="KW-0812">Transmembrane</keyword>
<evidence type="ECO:0000259" key="3">
    <source>
        <dbReference type="Pfam" id="PF18915"/>
    </source>
</evidence>
<sequence length="400" mass="40641">MSPVFAARRRADEFDALVEARASGQVVDDARFDELLDVVGALRSSPRPAARPEFVADLRERLMIAAATELAPRSALASPATAARLTVAPQRSRRERRIAVAIGGLAIVGASSTMAVAAQSALPGDVLYPLKRAIENAQTGVSTSDERRGEHLLSNAAGRLAEADALTRDERGQDLAAIESTLTVFTEQASEASEVLLADYLETGDESSILELQQFTVDSMSALENLSAVLPTTSQAVLVSAGTLLTEIDQATQQLCPTCSGSTIGQVPAFLVSAAEGLLGDLLTPTSTPAAAPEGRRPTPGKDKQASPGQTTQGGSPSTSTPSGEVPLAIPSTTPAPGGGKNEQGGGGSGSNQNPLGPLGNNLPDGGTPTGGGGGVDGPVKDLVDGVSGLVDGLTDPLLP</sequence>
<dbReference type="InterPro" id="IPR043725">
    <property type="entry name" value="DUF5667"/>
</dbReference>
<feature type="compositionally biased region" description="Gly residues" evidence="1">
    <location>
        <begin position="368"/>
        <end position="377"/>
    </location>
</feature>
<name>A0A1A9GGA4_9ACTN</name>
<feature type="compositionally biased region" description="Basic and acidic residues" evidence="1">
    <location>
        <begin position="294"/>
        <end position="305"/>
    </location>
</feature>
<dbReference type="AlphaFoldDB" id="A0A1A9GGA4"/>
<keyword evidence="5" id="KW-1185">Reference proteome</keyword>
<dbReference type="Pfam" id="PF18915">
    <property type="entry name" value="DUF5667"/>
    <property type="match status" value="1"/>
</dbReference>
<keyword evidence="2" id="KW-0472">Membrane</keyword>
<dbReference type="PATRIC" id="fig|1300347.3.peg.818"/>
<dbReference type="EMBL" id="CP015079">
    <property type="protein sequence ID" value="ANH37264.1"/>
    <property type="molecule type" value="Genomic_DNA"/>
</dbReference>
<protein>
    <recommendedName>
        <fullName evidence="3">DUF5667 domain-containing protein</fullName>
    </recommendedName>
</protein>
<keyword evidence="2" id="KW-1133">Transmembrane helix</keyword>
<organism evidence="4 5">
    <name type="scientific">Nocardioides dokdonensis FR1436</name>
    <dbReference type="NCBI Taxonomy" id="1300347"/>
    <lineage>
        <taxon>Bacteria</taxon>
        <taxon>Bacillati</taxon>
        <taxon>Actinomycetota</taxon>
        <taxon>Actinomycetes</taxon>
        <taxon>Propionibacteriales</taxon>
        <taxon>Nocardioidaceae</taxon>
        <taxon>Nocardioides</taxon>
    </lineage>
</organism>
<accession>A0A1A9GGA4</accession>
<feature type="domain" description="DUF5667" evidence="3">
    <location>
        <begin position="121"/>
        <end position="231"/>
    </location>
</feature>
<evidence type="ECO:0000313" key="5">
    <source>
        <dbReference type="Proteomes" id="UP000077868"/>
    </source>
</evidence>
<evidence type="ECO:0000313" key="4">
    <source>
        <dbReference type="EMBL" id="ANH37264.1"/>
    </source>
</evidence>
<feature type="region of interest" description="Disordered" evidence="1">
    <location>
        <begin position="283"/>
        <end position="400"/>
    </location>
</feature>
<feature type="compositionally biased region" description="Low complexity" evidence="1">
    <location>
        <begin position="351"/>
        <end position="367"/>
    </location>
</feature>
<reference evidence="4 5" key="1">
    <citation type="submission" date="2016-03" db="EMBL/GenBank/DDBJ databases">
        <title>Complete genome sequence of a soil Actinobacterium, Nocardioides dokdonensis FR1436.</title>
        <authorList>
            <person name="Kwon S.-K."/>
            <person name="Kim K."/>
            <person name="Kim J.F."/>
        </authorList>
    </citation>
    <scope>NUCLEOTIDE SEQUENCE [LARGE SCALE GENOMIC DNA]</scope>
    <source>
        <strain evidence="4 5">FR1436</strain>
    </source>
</reference>
<dbReference type="OrthoDB" id="3402808at2"/>
<dbReference type="STRING" id="1300347.I601_0818"/>
<proteinExistence type="predicted"/>
<dbReference type="Proteomes" id="UP000077868">
    <property type="component" value="Chromosome"/>
</dbReference>